<dbReference type="InterPro" id="IPR011989">
    <property type="entry name" value="ARM-like"/>
</dbReference>
<feature type="region of interest" description="Disordered" evidence="5">
    <location>
        <begin position="1"/>
        <end position="107"/>
    </location>
</feature>
<feature type="compositionally biased region" description="Acidic residues" evidence="5">
    <location>
        <begin position="70"/>
        <end position="98"/>
    </location>
</feature>
<dbReference type="Gene3D" id="1.25.10.10">
    <property type="entry name" value="Leucine-rich Repeat Variant"/>
    <property type="match status" value="1"/>
</dbReference>
<feature type="repeat" description="ARM" evidence="4">
    <location>
        <begin position="177"/>
        <end position="204"/>
    </location>
</feature>
<dbReference type="InterPro" id="IPR000225">
    <property type="entry name" value="Armadillo"/>
</dbReference>
<protein>
    <submittedName>
        <fullName evidence="6">Uncharacterized protein</fullName>
    </submittedName>
</protein>
<evidence type="ECO:0000256" key="1">
    <source>
        <dbReference type="ARBA" id="ARBA00010394"/>
    </source>
</evidence>
<name>A0AAW0X8W0_CHEQU</name>
<evidence type="ECO:0000313" key="6">
    <source>
        <dbReference type="EMBL" id="KAK8736017.1"/>
    </source>
</evidence>
<organism evidence="6 7">
    <name type="scientific">Cherax quadricarinatus</name>
    <name type="common">Australian red claw crayfish</name>
    <dbReference type="NCBI Taxonomy" id="27406"/>
    <lineage>
        <taxon>Eukaryota</taxon>
        <taxon>Metazoa</taxon>
        <taxon>Ecdysozoa</taxon>
        <taxon>Arthropoda</taxon>
        <taxon>Crustacea</taxon>
        <taxon>Multicrustacea</taxon>
        <taxon>Malacostraca</taxon>
        <taxon>Eumalacostraca</taxon>
        <taxon>Eucarida</taxon>
        <taxon>Decapoda</taxon>
        <taxon>Pleocyemata</taxon>
        <taxon>Astacidea</taxon>
        <taxon>Parastacoidea</taxon>
        <taxon>Parastacidae</taxon>
        <taxon>Cherax</taxon>
    </lineage>
</organism>
<dbReference type="PROSITE" id="PS50176">
    <property type="entry name" value="ARM_REPEAT"/>
    <property type="match status" value="1"/>
</dbReference>
<sequence>KPAQEDHDEKEEQEATITPQKKHSPLPHVEEPTLRPQDRQPPDTTDNPQDVEARESLPADDGKVKKENEEAVGEEEAGEEEDVEEEEDDISDEVDDIVEGIRSGDRRRQLANTEKARVLLSSDKPPISQFINAGILPPLVECMGKSENPELQVEAAWAVTNIASGPSQYTRALVDAGAVGVLVRLLSSPDVAVKEQAVWALGNIVGDGAEYRDRALKEGIVRPLVNLLHTTMPLALRRQVCW</sequence>
<dbReference type="EMBL" id="JARKIK010000045">
    <property type="protein sequence ID" value="KAK8736017.1"/>
    <property type="molecule type" value="Genomic_DNA"/>
</dbReference>
<gene>
    <name evidence="6" type="ORF">OTU49_005177</name>
</gene>
<dbReference type="PANTHER" id="PTHR23316">
    <property type="entry name" value="IMPORTIN ALPHA"/>
    <property type="match status" value="1"/>
</dbReference>
<comment type="caution">
    <text evidence="6">The sequence shown here is derived from an EMBL/GenBank/DDBJ whole genome shotgun (WGS) entry which is preliminary data.</text>
</comment>
<evidence type="ECO:0000256" key="3">
    <source>
        <dbReference type="ARBA" id="ARBA00022927"/>
    </source>
</evidence>
<dbReference type="GO" id="GO:0015031">
    <property type="term" value="P:protein transport"/>
    <property type="evidence" value="ECO:0007669"/>
    <property type="project" value="UniProtKB-KW"/>
</dbReference>
<evidence type="ECO:0000313" key="7">
    <source>
        <dbReference type="Proteomes" id="UP001445076"/>
    </source>
</evidence>
<dbReference type="SMART" id="SM00185">
    <property type="entry name" value="ARM"/>
    <property type="match status" value="2"/>
</dbReference>
<keyword evidence="7" id="KW-1185">Reference proteome</keyword>
<feature type="compositionally biased region" description="Basic and acidic residues" evidence="5">
    <location>
        <begin position="51"/>
        <end position="69"/>
    </location>
</feature>
<evidence type="ECO:0000256" key="2">
    <source>
        <dbReference type="ARBA" id="ARBA00022448"/>
    </source>
</evidence>
<feature type="non-terminal residue" evidence="6">
    <location>
        <position position="1"/>
    </location>
</feature>
<dbReference type="InterPro" id="IPR016024">
    <property type="entry name" value="ARM-type_fold"/>
</dbReference>
<feature type="compositionally biased region" description="Basic and acidic residues" evidence="5">
    <location>
        <begin position="28"/>
        <end position="41"/>
    </location>
</feature>
<reference evidence="6 7" key="1">
    <citation type="journal article" date="2024" name="BMC Genomics">
        <title>Genome assembly of redclaw crayfish (Cherax quadricarinatus) provides insights into its immune adaptation and hypoxia tolerance.</title>
        <authorList>
            <person name="Liu Z."/>
            <person name="Zheng J."/>
            <person name="Li H."/>
            <person name="Fang K."/>
            <person name="Wang S."/>
            <person name="He J."/>
            <person name="Zhou D."/>
            <person name="Weng S."/>
            <person name="Chi M."/>
            <person name="Gu Z."/>
            <person name="He J."/>
            <person name="Li F."/>
            <person name="Wang M."/>
        </authorList>
    </citation>
    <scope>NUCLEOTIDE SEQUENCE [LARGE SCALE GENOMIC DNA]</scope>
    <source>
        <strain evidence="6">ZL_2023a</strain>
    </source>
</reference>
<dbReference type="Proteomes" id="UP001445076">
    <property type="component" value="Unassembled WGS sequence"/>
</dbReference>
<dbReference type="Pfam" id="PF00514">
    <property type="entry name" value="Arm"/>
    <property type="match status" value="2"/>
</dbReference>
<accession>A0AAW0X8W0</accession>
<evidence type="ECO:0000256" key="4">
    <source>
        <dbReference type="PROSITE-ProRule" id="PRU00259"/>
    </source>
</evidence>
<dbReference type="AlphaFoldDB" id="A0AAW0X8W0"/>
<evidence type="ECO:0000256" key="5">
    <source>
        <dbReference type="SAM" id="MobiDB-lite"/>
    </source>
</evidence>
<keyword evidence="3" id="KW-0653">Protein transport</keyword>
<comment type="similarity">
    <text evidence="1">Belongs to the importin alpha family.</text>
</comment>
<feature type="non-terminal residue" evidence="6">
    <location>
        <position position="242"/>
    </location>
</feature>
<dbReference type="SUPFAM" id="SSF48371">
    <property type="entry name" value="ARM repeat"/>
    <property type="match status" value="1"/>
</dbReference>
<proteinExistence type="inferred from homology"/>
<keyword evidence="2" id="KW-0813">Transport</keyword>